<feature type="region of interest" description="Disordered" evidence="4">
    <location>
        <begin position="227"/>
        <end position="270"/>
    </location>
</feature>
<evidence type="ECO:0000256" key="2">
    <source>
        <dbReference type="ARBA" id="ARBA00022741"/>
    </source>
</evidence>
<evidence type="ECO:0000256" key="4">
    <source>
        <dbReference type="SAM" id="MobiDB-lite"/>
    </source>
</evidence>
<dbReference type="Pfam" id="PF00005">
    <property type="entry name" value="ABC_tran"/>
    <property type="match status" value="1"/>
</dbReference>
<dbReference type="KEGG" id="mik:FOE78_03160"/>
<dbReference type="FunFam" id="3.40.50.300:FF:000032">
    <property type="entry name" value="Export ABC transporter ATP-binding protein"/>
    <property type="match status" value="1"/>
</dbReference>
<dbReference type="CDD" id="cd03255">
    <property type="entry name" value="ABC_MJ0796_LolCDE_FtsE"/>
    <property type="match status" value="1"/>
</dbReference>
<dbReference type="InterPro" id="IPR015854">
    <property type="entry name" value="ABC_transpr_LolD-like"/>
</dbReference>
<gene>
    <name evidence="6" type="ORF">FOE78_03160</name>
</gene>
<dbReference type="OrthoDB" id="3176024at2"/>
<dbReference type="AlphaFoldDB" id="A0A516Q5A3"/>
<dbReference type="Proteomes" id="UP000319263">
    <property type="component" value="Chromosome"/>
</dbReference>
<dbReference type="Gene3D" id="3.40.50.300">
    <property type="entry name" value="P-loop containing nucleotide triphosphate hydrolases"/>
    <property type="match status" value="1"/>
</dbReference>
<dbReference type="InterPro" id="IPR017911">
    <property type="entry name" value="MacB-like_ATP-bd"/>
</dbReference>
<dbReference type="GO" id="GO:0098796">
    <property type="term" value="C:membrane protein complex"/>
    <property type="evidence" value="ECO:0007669"/>
    <property type="project" value="UniProtKB-ARBA"/>
</dbReference>
<dbReference type="SMART" id="SM00382">
    <property type="entry name" value="AAA"/>
    <property type="match status" value="1"/>
</dbReference>
<proteinExistence type="predicted"/>
<name>A0A516Q5A3_9ACTN</name>
<keyword evidence="2" id="KW-0547">Nucleotide-binding</keyword>
<dbReference type="PANTHER" id="PTHR24220">
    <property type="entry name" value="IMPORT ATP-BINDING PROTEIN"/>
    <property type="match status" value="1"/>
</dbReference>
<keyword evidence="7" id="KW-1185">Reference proteome</keyword>
<organism evidence="6 7">
    <name type="scientific">Microlunatus elymi</name>
    <dbReference type="NCBI Taxonomy" id="2596828"/>
    <lineage>
        <taxon>Bacteria</taxon>
        <taxon>Bacillati</taxon>
        <taxon>Actinomycetota</taxon>
        <taxon>Actinomycetes</taxon>
        <taxon>Propionibacteriales</taxon>
        <taxon>Propionibacteriaceae</taxon>
        <taxon>Microlunatus</taxon>
    </lineage>
</organism>
<dbReference type="GO" id="GO:0016887">
    <property type="term" value="F:ATP hydrolysis activity"/>
    <property type="evidence" value="ECO:0007669"/>
    <property type="project" value="InterPro"/>
</dbReference>
<evidence type="ECO:0000256" key="3">
    <source>
        <dbReference type="ARBA" id="ARBA00022840"/>
    </source>
</evidence>
<dbReference type="PROSITE" id="PS50893">
    <property type="entry name" value="ABC_TRANSPORTER_2"/>
    <property type="match status" value="1"/>
</dbReference>
<dbReference type="GO" id="GO:0005524">
    <property type="term" value="F:ATP binding"/>
    <property type="evidence" value="ECO:0007669"/>
    <property type="project" value="UniProtKB-KW"/>
</dbReference>
<dbReference type="GO" id="GO:0022857">
    <property type="term" value="F:transmembrane transporter activity"/>
    <property type="evidence" value="ECO:0007669"/>
    <property type="project" value="UniProtKB-ARBA"/>
</dbReference>
<dbReference type="EMBL" id="CP041692">
    <property type="protein sequence ID" value="QDP98542.1"/>
    <property type="molecule type" value="Genomic_DNA"/>
</dbReference>
<dbReference type="GO" id="GO:0005886">
    <property type="term" value="C:plasma membrane"/>
    <property type="evidence" value="ECO:0007669"/>
    <property type="project" value="TreeGrafter"/>
</dbReference>
<accession>A0A516Q5A3</accession>
<feature type="compositionally biased region" description="Basic and acidic residues" evidence="4">
    <location>
        <begin position="227"/>
        <end position="236"/>
    </location>
</feature>
<keyword evidence="1" id="KW-0813">Transport</keyword>
<evidence type="ECO:0000256" key="1">
    <source>
        <dbReference type="ARBA" id="ARBA00022448"/>
    </source>
</evidence>
<dbReference type="PANTHER" id="PTHR24220:SF86">
    <property type="entry name" value="ABC TRANSPORTER ABCH.1"/>
    <property type="match status" value="1"/>
</dbReference>
<dbReference type="SUPFAM" id="SSF52540">
    <property type="entry name" value="P-loop containing nucleoside triphosphate hydrolases"/>
    <property type="match status" value="1"/>
</dbReference>
<reference evidence="6 7" key="1">
    <citation type="submission" date="2019-07" db="EMBL/GenBank/DDBJ databases">
        <title>Microlunatus dokdonensis sp. nov. isolated from the rhizospheric soil of the wild plant Elymus tsukushiensis.</title>
        <authorList>
            <person name="Ghim S.-Y."/>
            <person name="Hwang Y.-J."/>
            <person name="Son J.-S."/>
            <person name="Shin J.-H."/>
        </authorList>
    </citation>
    <scope>NUCLEOTIDE SEQUENCE [LARGE SCALE GENOMIC DNA]</scope>
    <source>
        <strain evidence="6 7">KUDC0627</strain>
    </source>
</reference>
<evidence type="ECO:0000313" key="7">
    <source>
        <dbReference type="Proteomes" id="UP000319263"/>
    </source>
</evidence>
<dbReference type="InterPro" id="IPR003439">
    <property type="entry name" value="ABC_transporter-like_ATP-bd"/>
</dbReference>
<dbReference type="InterPro" id="IPR003593">
    <property type="entry name" value="AAA+_ATPase"/>
</dbReference>
<dbReference type="InterPro" id="IPR017871">
    <property type="entry name" value="ABC_transporter-like_CS"/>
</dbReference>
<evidence type="ECO:0000259" key="5">
    <source>
        <dbReference type="PROSITE" id="PS50893"/>
    </source>
</evidence>
<evidence type="ECO:0000313" key="6">
    <source>
        <dbReference type="EMBL" id="QDP98542.1"/>
    </source>
</evidence>
<keyword evidence="3 6" id="KW-0067">ATP-binding</keyword>
<feature type="domain" description="ABC transporter" evidence="5">
    <location>
        <begin position="7"/>
        <end position="245"/>
    </location>
</feature>
<dbReference type="InterPro" id="IPR027417">
    <property type="entry name" value="P-loop_NTPase"/>
</dbReference>
<protein>
    <submittedName>
        <fullName evidence="6">ABC transporter ATP-binding protein</fullName>
    </submittedName>
</protein>
<dbReference type="PROSITE" id="PS00211">
    <property type="entry name" value="ABC_TRANSPORTER_1"/>
    <property type="match status" value="1"/>
</dbReference>
<sequence length="270" mass="28958">MAQPVIVELHDVIKSYNTGAAQVQALRGVSLSVTAGEYVAIIGPSGSGKSTLMHILGCLDVATSGSYLLDGDSVEELSEDDLAQVRNRRIGFVFQQFHLLPTLTAWRNVELPLCYAGMPKAERKRRALAALEQVGLADRADHRPNELSGGQQQRVAIARALVTDPAIILADEPTGNLDSHSSDEVLRLLDGLHRSGRTILLITHEADVAEAAGRVIQVRDGKVVDDHEAADRDHHLHPAGKPAVDRLAVAKRKSGQSGRAESGRADGTTQ</sequence>